<evidence type="ECO:0000313" key="2">
    <source>
        <dbReference type="EMBL" id="CAB4335125.1"/>
    </source>
</evidence>
<dbReference type="AlphaFoldDB" id="A0A6J5YX92"/>
<dbReference type="PANTHER" id="PTHR30576">
    <property type="entry name" value="COLANIC BIOSYNTHESIS UDP-GLUCOSE LIPID CARRIER TRANSFERASE"/>
    <property type="match status" value="1"/>
</dbReference>
<sequence>MLRRAFDLVTAGGLLILSFPVILAALIAIPLESRGSPIFRQRRVGLGGEEFELIKLRTMVSGAESLGSGLAVAPGDDRITRLGALLRRTSIDELPNLVNVLGGQMSIIGPRPTVAAQVEQYTPRQRGRLAVRPGITGWAQVNGRAGLSWDERIDLDLWYIENRSWKVDRQILRRTFRTVFGGEDLYRENGPAWNSGHEDD</sequence>
<protein>
    <submittedName>
        <fullName evidence="2">Unannotated protein</fullName>
    </submittedName>
</protein>
<dbReference type="EMBL" id="CAESAN010000005">
    <property type="protein sequence ID" value="CAB4335125.1"/>
    <property type="molecule type" value="Genomic_DNA"/>
</dbReference>
<gene>
    <name evidence="2" type="ORF">UFOPK3547_00117</name>
</gene>
<dbReference type="PANTHER" id="PTHR30576:SF10">
    <property type="entry name" value="SLL5057 PROTEIN"/>
    <property type="match status" value="1"/>
</dbReference>
<proteinExistence type="predicted"/>
<reference evidence="2" key="1">
    <citation type="submission" date="2020-05" db="EMBL/GenBank/DDBJ databases">
        <authorList>
            <person name="Chiriac C."/>
            <person name="Salcher M."/>
            <person name="Ghai R."/>
            <person name="Kavagutti S V."/>
        </authorList>
    </citation>
    <scope>NUCLEOTIDE SEQUENCE</scope>
</reference>
<accession>A0A6J5YX92</accession>
<name>A0A6J5YX92_9ZZZZ</name>
<organism evidence="2">
    <name type="scientific">freshwater metagenome</name>
    <dbReference type="NCBI Taxonomy" id="449393"/>
    <lineage>
        <taxon>unclassified sequences</taxon>
        <taxon>metagenomes</taxon>
        <taxon>ecological metagenomes</taxon>
    </lineage>
</organism>
<dbReference type="GO" id="GO:0016780">
    <property type="term" value="F:phosphotransferase activity, for other substituted phosphate groups"/>
    <property type="evidence" value="ECO:0007669"/>
    <property type="project" value="TreeGrafter"/>
</dbReference>
<dbReference type="Pfam" id="PF02397">
    <property type="entry name" value="Bac_transf"/>
    <property type="match status" value="1"/>
</dbReference>
<dbReference type="InterPro" id="IPR003362">
    <property type="entry name" value="Bact_transf"/>
</dbReference>
<feature type="domain" description="Bacterial sugar transferase" evidence="1">
    <location>
        <begin position="3"/>
        <end position="180"/>
    </location>
</feature>
<evidence type="ECO:0000259" key="1">
    <source>
        <dbReference type="Pfam" id="PF02397"/>
    </source>
</evidence>